<dbReference type="KEGG" id="bbel:109474897"/>
<feature type="compositionally biased region" description="Polar residues" evidence="1">
    <location>
        <begin position="93"/>
        <end position="102"/>
    </location>
</feature>
<protein>
    <submittedName>
        <fullName evidence="3">Uncharacterized protein LOC109474897</fullName>
    </submittedName>
</protein>
<dbReference type="Proteomes" id="UP000515135">
    <property type="component" value="Unplaced"/>
</dbReference>
<evidence type="ECO:0000313" key="2">
    <source>
        <dbReference type="Proteomes" id="UP000515135"/>
    </source>
</evidence>
<dbReference type="RefSeq" id="XP_019630929.1">
    <property type="nucleotide sequence ID" value="XM_019775370.1"/>
</dbReference>
<feature type="region of interest" description="Disordered" evidence="1">
    <location>
        <begin position="78"/>
        <end position="108"/>
    </location>
</feature>
<dbReference type="AlphaFoldDB" id="A0A6P4ZAL1"/>
<organism evidence="2 3">
    <name type="scientific">Branchiostoma belcheri</name>
    <name type="common">Amphioxus</name>
    <dbReference type="NCBI Taxonomy" id="7741"/>
    <lineage>
        <taxon>Eukaryota</taxon>
        <taxon>Metazoa</taxon>
        <taxon>Chordata</taxon>
        <taxon>Cephalochordata</taxon>
        <taxon>Leptocardii</taxon>
        <taxon>Amphioxiformes</taxon>
        <taxon>Branchiostomatidae</taxon>
        <taxon>Branchiostoma</taxon>
    </lineage>
</organism>
<dbReference type="OrthoDB" id="9980025at2759"/>
<proteinExistence type="predicted"/>
<accession>A0A6P4ZAL1</accession>
<reference evidence="3" key="1">
    <citation type="submission" date="2025-08" db="UniProtKB">
        <authorList>
            <consortium name="RefSeq"/>
        </authorList>
    </citation>
    <scope>IDENTIFICATION</scope>
    <source>
        <tissue evidence="3">Gonad</tissue>
    </source>
</reference>
<evidence type="ECO:0000256" key="1">
    <source>
        <dbReference type="SAM" id="MobiDB-lite"/>
    </source>
</evidence>
<dbReference type="GeneID" id="109474897"/>
<evidence type="ECO:0000313" key="3">
    <source>
        <dbReference type="RefSeq" id="XP_019630929.1"/>
    </source>
</evidence>
<gene>
    <name evidence="3" type="primary">LOC109474897</name>
</gene>
<name>A0A6P4ZAL1_BRABE</name>
<keyword evidence="2" id="KW-1185">Reference proteome</keyword>
<sequence length="215" mass="23676">MEAYTLRYVLELNDRVARGLVWQHYQGRKTARMSIFPSKPAGNVKFNPLQPMANTAQTPGFAGGERSSVRRELLPGLSASPALHSDSDDSGADLTTSESSGSARCRGTARMTIRAVQPASRNHVVIPDTSSNERPTVSFGRRRAVVKRSTRGEQRCETAGGSETVDLIYMDGCLHRPKRRREEDDSEVSPCAKRHLADVDYDASNVDYDADDESC</sequence>